<dbReference type="RefSeq" id="WP_190036997.1">
    <property type="nucleotide sequence ID" value="NZ_BMWD01000014.1"/>
</dbReference>
<gene>
    <name evidence="1" type="ORF">GCM10010515_40880</name>
</gene>
<keyword evidence="2" id="KW-1185">Reference proteome</keyword>
<sequence length="243" mass="25206">MIRGVRRLSARGKAGSAAVAALAGLLFLGTAAELVARGLLNGRLAAAAEQTLGEGSRVRIEGGPAVLDLFDRHLDALTFSSEHAALGPLTDVSVKARLDDVRLTGSPNGTVARTRVDVRVPAESLRTLLAASSERLPVSAVRLDGEAGTLTLSLGQRGLGEVTLRPRLKDGRVTMTLEHAEVLGGPAPARLVEQVEKGLSERSRSAADYPLDMRATSVEITDSGLDVKLSGGPAALPAPKDDA</sequence>
<comment type="caution">
    <text evidence="1">The sequence shown here is derived from an EMBL/GenBank/DDBJ whole genome shotgun (WGS) entry which is preliminary data.</text>
</comment>
<evidence type="ECO:0000313" key="1">
    <source>
        <dbReference type="EMBL" id="GGX69153.1"/>
    </source>
</evidence>
<proteinExistence type="predicted"/>
<reference evidence="1" key="2">
    <citation type="submission" date="2020-09" db="EMBL/GenBank/DDBJ databases">
        <authorList>
            <person name="Sun Q."/>
            <person name="Ohkuma M."/>
        </authorList>
    </citation>
    <scope>NUCLEOTIDE SEQUENCE</scope>
    <source>
        <strain evidence="1">JCM 4956</strain>
    </source>
</reference>
<evidence type="ECO:0000313" key="2">
    <source>
        <dbReference type="Proteomes" id="UP000645555"/>
    </source>
</evidence>
<name>A0A918KMD7_9ACTN</name>
<evidence type="ECO:0008006" key="3">
    <source>
        <dbReference type="Google" id="ProtNLM"/>
    </source>
</evidence>
<reference evidence="1" key="1">
    <citation type="journal article" date="2014" name="Int. J. Syst. Evol. Microbiol.">
        <title>Complete genome sequence of Corynebacterium casei LMG S-19264T (=DSM 44701T), isolated from a smear-ripened cheese.</title>
        <authorList>
            <consortium name="US DOE Joint Genome Institute (JGI-PGF)"/>
            <person name="Walter F."/>
            <person name="Albersmeier A."/>
            <person name="Kalinowski J."/>
            <person name="Ruckert C."/>
        </authorList>
    </citation>
    <scope>NUCLEOTIDE SEQUENCE</scope>
    <source>
        <strain evidence="1">JCM 4956</strain>
    </source>
</reference>
<dbReference type="Pfam" id="PF11209">
    <property type="entry name" value="LmeA"/>
    <property type="match status" value="1"/>
</dbReference>
<dbReference type="AlphaFoldDB" id="A0A918KMD7"/>
<accession>A0A918KMD7</accession>
<organism evidence="1 2">
    <name type="scientific">Streptomyces fructofermentans</name>
    <dbReference type="NCBI Taxonomy" id="152141"/>
    <lineage>
        <taxon>Bacteria</taxon>
        <taxon>Bacillati</taxon>
        <taxon>Actinomycetota</taxon>
        <taxon>Actinomycetes</taxon>
        <taxon>Kitasatosporales</taxon>
        <taxon>Streptomycetaceae</taxon>
        <taxon>Streptomyces</taxon>
    </lineage>
</organism>
<dbReference type="InterPro" id="IPR021373">
    <property type="entry name" value="DUF2993"/>
</dbReference>
<dbReference type="EMBL" id="BMWD01000014">
    <property type="protein sequence ID" value="GGX69153.1"/>
    <property type="molecule type" value="Genomic_DNA"/>
</dbReference>
<dbReference type="Proteomes" id="UP000645555">
    <property type="component" value="Unassembled WGS sequence"/>
</dbReference>
<protein>
    <recommendedName>
        <fullName evidence="3">DUF2993 domain-containing protein</fullName>
    </recommendedName>
</protein>